<dbReference type="InterPro" id="IPR005110">
    <property type="entry name" value="MoeA_linker/N"/>
</dbReference>
<evidence type="ECO:0000259" key="8">
    <source>
        <dbReference type="SMART" id="SM00852"/>
    </source>
</evidence>
<evidence type="ECO:0000256" key="5">
    <source>
        <dbReference type="ARBA" id="ARBA00023150"/>
    </source>
</evidence>
<protein>
    <recommendedName>
        <fullName evidence="7">Molybdopterin molybdenumtransferase</fullName>
        <ecNumber evidence="7">2.10.1.1</ecNumber>
    </recommendedName>
</protein>
<dbReference type="InterPro" id="IPR036425">
    <property type="entry name" value="MoaB/Mog-like_dom_sf"/>
</dbReference>
<feature type="domain" description="MoaB/Mog" evidence="8">
    <location>
        <begin position="183"/>
        <end position="317"/>
    </location>
</feature>
<dbReference type="InterPro" id="IPR005111">
    <property type="entry name" value="MoeA_C_domain_IV"/>
</dbReference>
<accession>A0ABU2A0P2</accession>
<evidence type="ECO:0000256" key="3">
    <source>
        <dbReference type="ARBA" id="ARBA00010763"/>
    </source>
</evidence>
<comment type="cofactor">
    <cofactor evidence="7">
        <name>Mg(2+)</name>
        <dbReference type="ChEBI" id="CHEBI:18420"/>
    </cofactor>
</comment>
<organism evidence="9 10">
    <name type="scientific">Corynebacterium guangdongense</name>
    <dbReference type="NCBI Taxonomy" id="1783348"/>
    <lineage>
        <taxon>Bacteria</taxon>
        <taxon>Bacillati</taxon>
        <taxon>Actinomycetota</taxon>
        <taxon>Actinomycetes</taxon>
        <taxon>Mycobacteriales</taxon>
        <taxon>Corynebacteriaceae</taxon>
        <taxon>Corynebacterium</taxon>
    </lineage>
</organism>
<dbReference type="SMART" id="SM00852">
    <property type="entry name" value="MoCF_biosynth"/>
    <property type="match status" value="1"/>
</dbReference>
<dbReference type="InterPro" id="IPR036135">
    <property type="entry name" value="MoeA_linker/N_sf"/>
</dbReference>
<dbReference type="CDD" id="cd00887">
    <property type="entry name" value="MoeA"/>
    <property type="match status" value="1"/>
</dbReference>
<evidence type="ECO:0000256" key="1">
    <source>
        <dbReference type="ARBA" id="ARBA00002901"/>
    </source>
</evidence>
<dbReference type="SUPFAM" id="SSF53218">
    <property type="entry name" value="Molybdenum cofactor biosynthesis proteins"/>
    <property type="match status" value="1"/>
</dbReference>
<dbReference type="Gene3D" id="3.90.105.10">
    <property type="entry name" value="Molybdopterin biosynthesis moea protein, domain 2"/>
    <property type="match status" value="1"/>
</dbReference>
<name>A0ABU2A0P2_9CORY</name>
<proteinExistence type="inferred from homology"/>
<dbReference type="InterPro" id="IPR038987">
    <property type="entry name" value="MoeA-like"/>
</dbReference>
<keyword evidence="7" id="KW-0479">Metal-binding</keyword>
<dbReference type="Gene3D" id="2.170.190.11">
    <property type="entry name" value="Molybdopterin biosynthesis moea protein, domain 3"/>
    <property type="match status" value="1"/>
</dbReference>
<dbReference type="PANTHER" id="PTHR10192">
    <property type="entry name" value="MOLYBDOPTERIN BIOSYNTHESIS PROTEIN"/>
    <property type="match status" value="1"/>
</dbReference>
<dbReference type="GO" id="GO:0061599">
    <property type="term" value="F:molybdopterin molybdotransferase activity"/>
    <property type="evidence" value="ECO:0007669"/>
    <property type="project" value="UniProtKB-EC"/>
</dbReference>
<dbReference type="Gene3D" id="2.40.340.10">
    <property type="entry name" value="MoeA, C-terminal, domain IV"/>
    <property type="match status" value="1"/>
</dbReference>
<evidence type="ECO:0000256" key="7">
    <source>
        <dbReference type="RuleBase" id="RU365090"/>
    </source>
</evidence>
<keyword evidence="7 9" id="KW-0808">Transferase</keyword>
<dbReference type="SUPFAM" id="SSF63882">
    <property type="entry name" value="MoeA N-terminal region -like"/>
    <property type="match status" value="1"/>
</dbReference>
<dbReference type="EC" id="2.10.1.1" evidence="7"/>
<dbReference type="InterPro" id="IPR001453">
    <property type="entry name" value="MoaB/Mog_dom"/>
</dbReference>
<dbReference type="Pfam" id="PF03454">
    <property type="entry name" value="MoeA_C"/>
    <property type="match status" value="1"/>
</dbReference>
<comment type="caution">
    <text evidence="9">The sequence shown here is derived from an EMBL/GenBank/DDBJ whole genome shotgun (WGS) entry which is preliminary data.</text>
</comment>
<dbReference type="Proteomes" id="UP001180840">
    <property type="component" value="Unassembled WGS sequence"/>
</dbReference>
<dbReference type="Gene3D" id="3.40.980.10">
    <property type="entry name" value="MoaB/Mog-like domain"/>
    <property type="match status" value="1"/>
</dbReference>
<evidence type="ECO:0000256" key="6">
    <source>
        <dbReference type="ARBA" id="ARBA00047317"/>
    </source>
</evidence>
<keyword evidence="10" id="KW-1185">Reference proteome</keyword>
<dbReference type="InterPro" id="IPR036688">
    <property type="entry name" value="MoeA_C_domain_IV_sf"/>
</dbReference>
<comment type="catalytic activity">
    <reaction evidence="6">
        <text>adenylyl-molybdopterin + molybdate = Mo-molybdopterin + AMP + H(+)</text>
        <dbReference type="Rhea" id="RHEA:35047"/>
        <dbReference type="ChEBI" id="CHEBI:15378"/>
        <dbReference type="ChEBI" id="CHEBI:36264"/>
        <dbReference type="ChEBI" id="CHEBI:62727"/>
        <dbReference type="ChEBI" id="CHEBI:71302"/>
        <dbReference type="ChEBI" id="CHEBI:456215"/>
        <dbReference type="EC" id="2.10.1.1"/>
    </reaction>
</comment>
<dbReference type="RefSeq" id="WP_290196755.1">
    <property type="nucleotide sequence ID" value="NZ_CP047654.1"/>
</dbReference>
<reference evidence="9" key="1">
    <citation type="submission" date="2023-07" db="EMBL/GenBank/DDBJ databases">
        <title>Sequencing the genomes of 1000 actinobacteria strains.</title>
        <authorList>
            <person name="Klenk H.-P."/>
        </authorList>
    </citation>
    <scope>NUCLEOTIDE SEQUENCE</scope>
    <source>
        <strain evidence="9">DSM 107476</strain>
    </source>
</reference>
<comment type="pathway">
    <text evidence="2 7">Cofactor biosynthesis; molybdopterin biosynthesis.</text>
</comment>
<evidence type="ECO:0000313" key="9">
    <source>
        <dbReference type="EMBL" id="MDR7330754.1"/>
    </source>
</evidence>
<dbReference type="SUPFAM" id="SSF63867">
    <property type="entry name" value="MoeA C-terminal domain-like"/>
    <property type="match status" value="1"/>
</dbReference>
<comment type="function">
    <text evidence="1 7">Catalyzes the insertion of molybdate into adenylated molybdopterin with the concomitant release of AMP.</text>
</comment>
<keyword evidence="5 7" id="KW-0501">Molybdenum cofactor biosynthesis</keyword>
<dbReference type="EMBL" id="JAVDXZ010000001">
    <property type="protein sequence ID" value="MDR7330754.1"/>
    <property type="molecule type" value="Genomic_DNA"/>
</dbReference>
<gene>
    <name evidence="9" type="ORF">J2S39_002430</name>
</gene>
<dbReference type="Pfam" id="PF00994">
    <property type="entry name" value="MoCF_biosynth"/>
    <property type="match status" value="1"/>
</dbReference>
<evidence type="ECO:0000256" key="2">
    <source>
        <dbReference type="ARBA" id="ARBA00005046"/>
    </source>
</evidence>
<comment type="similarity">
    <text evidence="3 7">Belongs to the MoeA family.</text>
</comment>
<sequence>MRSPEQHLEAVRRLLADVILEAEHVPVAEAAGRVSAVDVTAAFDSPRFDNSQMDGYALSVNHVTATPGQFRVGRTIPAGTDPDEVYPDGINGAIVPVMTGSKVPRGTTSVVAVEDTTPGTFAEEGEFIHVPAVEHGQYVRRAGTDLAAGDVLLEAGAEITAAGVAALAGQAIETVPVTRRARIIVSTGGAEIGGPGAASIPDSNTPMLRALARCYGIEVVAHVATDDDPVKLRESLTASVEKHSPDAIVTSGGISAGKFEVVRQILEPGGWFGHVDQQPGGPQGLSRLAGVPVICLPGNPVSTLVSFLLFVAPTLGRAPTPVTALLDEERHGLAGHRDQFLRGRIRVDERGSLRAVGVGGAGSHLIAQAVDANALIRVPAATTLNRGDAVTVYPFH</sequence>
<evidence type="ECO:0000256" key="4">
    <source>
        <dbReference type="ARBA" id="ARBA00022505"/>
    </source>
</evidence>
<evidence type="ECO:0000313" key="10">
    <source>
        <dbReference type="Proteomes" id="UP001180840"/>
    </source>
</evidence>
<keyword evidence="4 7" id="KW-0500">Molybdenum</keyword>
<keyword evidence="7" id="KW-0460">Magnesium</keyword>
<dbReference type="Pfam" id="PF03453">
    <property type="entry name" value="MoeA_N"/>
    <property type="match status" value="1"/>
</dbReference>
<dbReference type="PANTHER" id="PTHR10192:SF5">
    <property type="entry name" value="GEPHYRIN"/>
    <property type="match status" value="1"/>
</dbReference>